<dbReference type="Proteomes" id="UP000198858">
    <property type="component" value="Chromosome I"/>
</dbReference>
<keyword evidence="1" id="KW-0472">Membrane</keyword>
<evidence type="ECO:0000313" key="3">
    <source>
        <dbReference type="Proteomes" id="UP000198858"/>
    </source>
</evidence>
<sequence length="44" mass="5083">MSFIQPEKQNEINEDIKKMTRSINVLSVLVLSLSSLIFIYIITL</sequence>
<protein>
    <submittedName>
        <fullName evidence="2">Uncharacterized protein</fullName>
    </submittedName>
</protein>
<keyword evidence="3" id="KW-1185">Reference proteome</keyword>
<dbReference type="STRING" id="1250231.SAMN04488552_2829"/>
<feature type="transmembrane region" description="Helical" evidence="1">
    <location>
        <begin position="21"/>
        <end position="42"/>
    </location>
</feature>
<proteinExistence type="predicted"/>
<dbReference type="AlphaFoldDB" id="A0A1H1RBG2"/>
<gene>
    <name evidence="2" type="ORF">SAMN04488552_2829</name>
</gene>
<keyword evidence="1" id="KW-0812">Transmembrane</keyword>
<evidence type="ECO:0000256" key="1">
    <source>
        <dbReference type="SAM" id="Phobius"/>
    </source>
</evidence>
<keyword evidence="1" id="KW-1133">Transmembrane helix</keyword>
<organism evidence="2 3">
    <name type="scientific">Christiangramia echinicola</name>
    <dbReference type="NCBI Taxonomy" id="279359"/>
    <lineage>
        <taxon>Bacteria</taxon>
        <taxon>Pseudomonadati</taxon>
        <taxon>Bacteroidota</taxon>
        <taxon>Flavobacteriia</taxon>
        <taxon>Flavobacteriales</taxon>
        <taxon>Flavobacteriaceae</taxon>
        <taxon>Christiangramia</taxon>
    </lineage>
</organism>
<accession>A0A1H1RBG2</accession>
<reference evidence="2 3" key="1">
    <citation type="submission" date="2016-10" db="EMBL/GenBank/DDBJ databases">
        <authorList>
            <person name="Varghese N."/>
            <person name="Submissions S."/>
        </authorList>
    </citation>
    <scope>NUCLEOTIDE SEQUENCE [LARGE SCALE GENOMIC DNA]</scope>
    <source>
        <strain evidence="2 3">Mar_2010_102</strain>
    </source>
</reference>
<dbReference type="EMBL" id="LT629745">
    <property type="protein sequence ID" value="SDS33005.1"/>
    <property type="molecule type" value="Genomic_DNA"/>
</dbReference>
<name>A0A1H1RBG2_9FLAO</name>
<evidence type="ECO:0000313" key="2">
    <source>
        <dbReference type="EMBL" id="SDS33005.1"/>
    </source>
</evidence>